<dbReference type="STRING" id="7398.A0A1A9ZQP9"/>
<evidence type="ECO:0000259" key="8">
    <source>
        <dbReference type="PROSITE" id="PS50177"/>
    </source>
</evidence>
<dbReference type="EnsemblMetazoa" id="GPAI022089-RA">
    <property type="protein sequence ID" value="GPAI022089-PA"/>
    <property type="gene ID" value="GPAI022089"/>
</dbReference>
<evidence type="ECO:0000313" key="11">
    <source>
        <dbReference type="Proteomes" id="UP000092445"/>
    </source>
</evidence>
<dbReference type="Pfam" id="PF24048">
    <property type="entry name" value="LRR_NXF1-5"/>
    <property type="match status" value="1"/>
</dbReference>
<reference evidence="10" key="2">
    <citation type="submission" date="2020-05" db="UniProtKB">
        <authorList>
            <consortium name="EnsemblMetazoa"/>
        </authorList>
    </citation>
    <scope>IDENTIFICATION</scope>
    <source>
        <strain evidence="10">IAEA</strain>
    </source>
</reference>
<dbReference type="InterPro" id="IPR009060">
    <property type="entry name" value="UBA-like_sf"/>
</dbReference>
<name>A0A1A9ZQP9_GLOPL</name>
<dbReference type="SUPFAM" id="SSF54427">
    <property type="entry name" value="NTF2-like"/>
    <property type="match status" value="1"/>
</dbReference>
<evidence type="ECO:0000256" key="4">
    <source>
        <dbReference type="ARBA" id="ARBA00022614"/>
    </source>
</evidence>
<evidence type="ECO:0000256" key="1">
    <source>
        <dbReference type="ARBA" id="ARBA00004123"/>
    </source>
</evidence>
<dbReference type="Gene3D" id="3.10.450.50">
    <property type="match status" value="1"/>
</dbReference>
<evidence type="ECO:0000256" key="7">
    <source>
        <dbReference type="ARBA" id="ARBA00023242"/>
    </source>
</evidence>
<dbReference type="GO" id="GO:0005634">
    <property type="term" value="C:nucleus"/>
    <property type="evidence" value="ECO:0007669"/>
    <property type="project" value="UniProtKB-SubCell"/>
</dbReference>
<keyword evidence="11" id="KW-1185">Reference proteome</keyword>
<evidence type="ECO:0000313" key="10">
    <source>
        <dbReference type="EnsemblMetazoa" id="GPAI022089-PA"/>
    </source>
</evidence>
<keyword evidence="4" id="KW-0433">Leucine-rich repeat</keyword>
<sequence length="872" mass="99682">MNILRKKNHDVIHFPEHPSIEINYSNTNTYTKCRSYDAKAMNQGFVWHQIVVQHNGKICGSDGKRDILDALFEAVDNEEIYPIAYRRGPKEDCFLVRQCQPALDKLFAQKLRLRLPNGHSISILVQLNVADFHQGQISPTTQITKALSQLYNSMERYNGEDGILNLSQFGRNPNFADVVVNLGNSGVLERICNLIYSNDEKFRNVNGILMKNNGIKTLAPLKQFTGVEFAILDLRDNKLRSPERITRELLPLQADELMLAGNPVINTNKFPDCLSPVLKNFKRIDGIPSENYSKDYSPLNKNGDKDSEGYRVDWSNRSDIKNFEYSNDWHAVMIPDPEHNHTKDDIFNYFFLTVSPTFSDFYPCYYKFDKGEHQFLVRQCFDQIKHLVEYCNLEIGIPRIVQQAAENSDFLPEVEMDSKLVYYLLMNISPFKTGQVNPLECIDKALNRRYNAVDRVLNLSNFQDTEGLQNIVINLNSINILSRILMQASKKFASSVVELRLAHNKIVFANIPKVLVLMGNLKAIDLGNNWIHHLKDVNELSVFKLKCLRLDGNPLCSKYNFAGEYIEAVKEIFQDLESLDNIEITTKGNLSSQKNYLCDVAGYDLTQEFVTRYFKTFECVKDRAKLKGTFGITLKVTSKMLLSYIADVYHDNAMLTLTCNYLSANSTQKTRARIGVYSCVSRNILKMRDLTRAYATVYYGREEIMETILSLPDVSFDMLTFTTDTMIHNDRLTAITINGVYLDQAKDHAIDTDVVMAFSRTFLLTPVKHFLGPLNKGTSYKIINDQLNILNPTAAQTKIAFKYFTNDNIADDENEISLTTKESMLAMLQEITHLKTVWCTRCLEDAGWDLQKALEVFIGLCKNGEISDTAFM</sequence>
<dbReference type="Pfam" id="PF03943">
    <property type="entry name" value="TAP_C"/>
    <property type="match status" value="1"/>
</dbReference>
<dbReference type="InterPro" id="IPR032710">
    <property type="entry name" value="NTF2-like_dom_sf"/>
</dbReference>
<accession>A0A1A9ZQP9</accession>
<dbReference type="InterPro" id="IPR018222">
    <property type="entry name" value="Nuclear_transport_factor_2_euk"/>
</dbReference>
<comment type="similarity">
    <text evidence="2">Belongs to the NXF family.</text>
</comment>
<organism evidence="10 11">
    <name type="scientific">Glossina pallidipes</name>
    <name type="common">Tsetse fly</name>
    <dbReference type="NCBI Taxonomy" id="7398"/>
    <lineage>
        <taxon>Eukaryota</taxon>
        <taxon>Metazoa</taxon>
        <taxon>Ecdysozoa</taxon>
        <taxon>Arthropoda</taxon>
        <taxon>Hexapoda</taxon>
        <taxon>Insecta</taxon>
        <taxon>Pterygota</taxon>
        <taxon>Neoptera</taxon>
        <taxon>Endopterygota</taxon>
        <taxon>Diptera</taxon>
        <taxon>Brachycera</taxon>
        <taxon>Muscomorpha</taxon>
        <taxon>Hippoboscoidea</taxon>
        <taxon>Glossinidae</taxon>
        <taxon>Glossina</taxon>
    </lineage>
</organism>
<dbReference type="PROSITE" id="PS50177">
    <property type="entry name" value="NTF2_DOMAIN"/>
    <property type="match status" value="1"/>
</dbReference>
<evidence type="ECO:0000259" key="9">
    <source>
        <dbReference type="PROSITE" id="PS51281"/>
    </source>
</evidence>
<dbReference type="Gene3D" id="1.10.8.10">
    <property type="entry name" value="DNA helicase RuvA subunit, C-terminal domain"/>
    <property type="match status" value="1"/>
</dbReference>
<proteinExistence type="inferred from homology"/>
<dbReference type="PANTHER" id="PTHR10662:SF22">
    <property type="entry name" value="NUCLEAR RNA EXPORT FACTOR 1"/>
    <property type="match status" value="1"/>
</dbReference>
<evidence type="ECO:0000256" key="2">
    <source>
        <dbReference type="ARBA" id="ARBA00009285"/>
    </source>
</evidence>
<evidence type="ECO:0000256" key="5">
    <source>
        <dbReference type="ARBA" id="ARBA00022737"/>
    </source>
</evidence>
<dbReference type="InterPro" id="IPR030217">
    <property type="entry name" value="NXF_fam"/>
</dbReference>
<keyword evidence="3" id="KW-0813">Transport</keyword>
<evidence type="ECO:0000256" key="6">
    <source>
        <dbReference type="ARBA" id="ARBA00022816"/>
    </source>
</evidence>
<dbReference type="GO" id="GO:0016973">
    <property type="term" value="P:poly(A)+ mRNA export from nucleus"/>
    <property type="evidence" value="ECO:0007669"/>
    <property type="project" value="TreeGrafter"/>
</dbReference>
<dbReference type="Proteomes" id="UP000092445">
    <property type="component" value="Unassembled WGS sequence"/>
</dbReference>
<feature type="domain" description="NTF2" evidence="8">
    <location>
        <begin position="605"/>
        <end position="789"/>
    </location>
</feature>
<dbReference type="InterPro" id="IPR002075">
    <property type="entry name" value="NTF2_dom"/>
</dbReference>
<comment type="subcellular location">
    <subcellularLocation>
        <location evidence="1">Nucleus</location>
    </subcellularLocation>
</comment>
<evidence type="ECO:0008006" key="12">
    <source>
        <dbReference type="Google" id="ProtNLM"/>
    </source>
</evidence>
<dbReference type="PROSITE" id="PS51450">
    <property type="entry name" value="LRR"/>
    <property type="match status" value="1"/>
</dbReference>
<dbReference type="Gene3D" id="3.80.10.10">
    <property type="entry name" value="Ribonuclease Inhibitor"/>
    <property type="match status" value="2"/>
</dbReference>
<keyword evidence="7" id="KW-0539">Nucleus</keyword>
<dbReference type="SMART" id="SM00804">
    <property type="entry name" value="TAP_C"/>
    <property type="match status" value="1"/>
</dbReference>
<dbReference type="VEuPathDB" id="VectorBase:GPAI022089"/>
<dbReference type="InterPro" id="IPR001611">
    <property type="entry name" value="Leu-rich_rpt"/>
</dbReference>
<dbReference type="InterPro" id="IPR005637">
    <property type="entry name" value="TAP_C_dom"/>
</dbReference>
<protein>
    <recommendedName>
        <fullName evidence="12">Nuclear RNA export factor 2</fullName>
    </recommendedName>
</protein>
<dbReference type="SUPFAM" id="SSF52058">
    <property type="entry name" value="L domain-like"/>
    <property type="match status" value="2"/>
</dbReference>
<keyword evidence="6" id="KW-0509">mRNA transport</keyword>
<dbReference type="AlphaFoldDB" id="A0A1A9ZQP9"/>
<dbReference type="GO" id="GO:0003723">
    <property type="term" value="F:RNA binding"/>
    <property type="evidence" value="ECO:0007669"/>
    <property type="project" value="TreeGrafter"/>
</dbReference>
<feature type="domain" description="TAP-C" evidence="9">
    <location>
        <begin position="819"/>
        <end position="872"/>
    </location>
</feature>
<dbReference type="Pfam" id="PF22602">
    <property type="entry name" value="NXF_NTF2"/>
    <property type="match status" value="1"/>
</dbReference>
<evidence type="ECO:0000256" key="3">
    <source>
        <dbReference type="ARBA" id="ARBA00022448"/>
    </source>
</evidence>
<dbReference type="PROSITE" id="PS51281">
    <property type="entry name" value="TAP_C"/>
    <property type="match status" value="1"/>
</dbReference>
<keyword evidence="5" id="KW-0677">Repeat</keyword>
<dbReference type="InterPro" id="IPR032675">
    <property type="entry name" value="LRR_dom_sf"/>
</dbReference>
<dbReference type="PANTHER" id="PTHR10662">
    <property type="entry name" value="NUCLEAR RNA EXPORT FACTOR"/>
    <property type="match status" value="1"/>
</dbReference>
<dbReference type="InterPro" id="IPR057125">
    <property type="entry name" value="NXF1/2/3/5-like_LRR"/>
</dbReference>
<dbReference type="SUPFAM" id="SSF46934">
    <property type="entry name" value="UBA-like"/>
    <property type="match status" value="1"/>
</dbReference>
<reference evidence="11" key="1">
    <citation type="submission" date="2014-03" db="EMBL/GenBank/DDBJ databases">
        <authorList>
            <person name="Aksoy S."/>
            <person name="Warren W."/>
            <person name="Wilson R.K."/>
        </authorList>
    </citation>
    <scope>NUCLEOTIDE SEQUENCE [LARGE SCALE GENOMIC DNA]</scope>
    <source>
        <strain evidence="11">IAEA</strain>
    </source>
</reference>